<dbReference type="RefSeq" id="WP_163611856.1">
    <property type="nucleotide sequence ID" value="NZ_JAAGWB010000042.1"/>
</dbReference>
<evidence type="ECO:0000313" key="5">
    <source>
        <dbReference type="Proteomes" id="UP000471152"/>
    </source>
</evidence>
<protein>
    <submittedName>
        <fullName evidence="2">Uncharacterized protein</fullName>
    </submittedName>
</protein>
<evidence type="ECO:0000313" key="2">
    <source>
        <dbReference type="EMBL" id="NEK95288.1"/>
    </source>
</evidence>
<dbReference type="Proteomes" id="UP000468828">
    <property type="component" value="Unassembled WGS sequence"/>
</dbReference>
<keyword evidence="4" id="KW-1185">Reference proteome</keyword>
<feature type="region of interest" description="Disordered" evidence="1">
    <location>
        <begin position="53"/>
        <end position="77"/>
    </location>
</feature>
<sequence>MSRAEKLSAEWEARHDVAARGHHGSADGVQHHLAESRLQDALRTGATRATVVPTAQPLPPVPSPPARRRWRLFGRRG</sequence>
<dbReference type="EMBL" id="JAAGWH010000040">
    <property type="protein sequence ID" value="NEK95288.1"/>
    <property type="molecule type" value="Genomic_DNA"/>
</dbReference>
<dbReference type="AlphaFoldDB" id="A0A6P0F1L8"/>
<feature type="compositionally biased region" description="Basic residues" evidence="1">
    <location>
        <begin position="66"/>
        <end position="77"/>
    </location>
</feature>
<accession>A0A6P0F1L8</accession>
<gene>
    <name evidence="3" type="ORF">G3R41_14760</name>
    <name evidence="2" type="ORF">GCU67_14110</name>
</gene>
<dbReference type="Proteomes" id="UP000471152">
    <property type="component" value="Unassembled WGS sequence"/>
</dbReference>
<reference evidence="3 5" key="2">
    <citation type="submission" date="2020-02" db="EMBL/GenBank/DDBJ databases">
        <title>The WGS of Modestobacter muralis DSM 100205.</title>
        <authorList>
            <person name="Jiang Z."/>
        </authorList>
    </citation>
    <scope>NUCLEOTIDE SEQUENCE [LARGE SCALE GENOMIC DNA]</scope>
    <source>
        <strain evidence="3 5">DSM 100205</strain>
    </source>
</reference>
<reference evidence="2 4" key="1">
    <citation type="submission" date="2020-01" db="EMBL/GenBank/DDBJ databases">
        <title>the WGS Modestobacter muralis CPCC 204518.</title>
        <authorList>
            <person name="Jiang Z."/>
        </authorList>
    </citation>
    <scope>NUCLEOTIDE SEQUENCE [LARGE SCALE GENOMIC DNA]</scope>
    <source>
        <strain evidence="2 4">DSM 100205</strain>
    </source>
</reference>
<evidence type="ECO:0000256" key="1">
    <source>
        <dbReference type="SAM" id="MobiDB-lite"/>
    </source>
</evidence>
<name>A0A6P0F1L8_9ACTN</name>
<organism evidence="2 4">
    <name type="scientific">Modestobacter muralis</name>
    <dbReference type="NCBI Taxonomy" id="1608614"/>
    <lineage>
        <taxon>Bacteria</taxon>
        <taxon>Bacillati</taxon>
        <taxon>Actinomycetota</taxon>
        <taxon>Actinomycetes</taxon>
        <taxon>Geodermatophilales</taxon>
        <taxon>Geodermatophilaceae</taxon>
        <taxon>Modestobacter</taxon>
    </lineage>
</organism>
<feature type="compositionally biased region" description="Pro residues" evidence="1">
    <location>
        <begin position="56"/>
        <end position="65"/>
    </location>
</feature>
<evidence type="ECO:0000313" key="3">
    <source>
        <dbReference type="EMBL" id="NEN52176.1"/>
    </source>
</evidence>
<dbReference type="EMBL" id="JAAGWB010000042">
    <property type="protein sequence ID" value="NEN52176.1"/>
    <property type="molecule type" value="Genomic_DNA"/>
</dbReference>
<comment type="caution">
    <text evidence="2">The sequence shown here is derived from an EMBL/GenBank/DDBJ whole genome shotgun (WGS) entry which is preliminary data.</text>
</comment>
<proteinExistence type="predicted"/>
<evidence type="ECO:0000313" key="4">
    <source>
        <dbReference type="Proteomes" id="UP000468828"/>
    </source>
</evidence>